<sequence>MAIIDLCEACKRNKMNVIEASDEPNSLINYVINVILAVVHSPNKFLLHDGFYEEDVIVTKEDKAPTLRDVRNDLEPLLDFSITRWFLEEDVIKKYVSKSNICRQCSNGKLPWHF</sequence>
<dbReference type="Proteomes" id="UP000031982">
    <property type="component" value="Unassembled WGS sequence"/>
</dbReference>
<comment type="caution">
    <text evidence="1">The sequence shown here is derived from an EMBL/GenBank/DDBJ whole genome shotgun (WGS) entry which is preliminary data.</text>
</comment>
<organism evidence="1 2">
    <name type="scientific">Bacillus badius</name>
    <dbReference type="NCBI Taxonomy" id="1455"/>
    <lineage>
        <taxon>Bacteria</taxon>
        <taxon>Bacillati</taxon>
        <taxon>Bacillota</taxon>
        <taxon>Bacilli</taxon>
        <taxon>Bacillales</taxon>
        <taxon>Bacillaceae</taxon>
        <taxon>Pseudobacillus</taxon>
    </lineage>
</organism>
<dbReference type="EMBL" id="JXLP01000022">
    <property type="protein sequence ID" value="KIL75839.1"/>
    <property type="molecule type" value="Genomic_DNA"/>
</dbReference>
<gene>
    <name evidence="1" type="ORF">SD77_2788</name>
</gene>
<reference evidence="1 2" key="1">
    <citation type="submission" date="2015-01" db="EMBL/GenBank/DDBJ databases">
        <title>Genome Assembly of Bacillus badius MTCC 1458.</title>
        <authorList>
            <person name="Verma A."/>
            <person name="Khatri I."/>
            <person name="Mual P."/>
            <person name="Subramanian S."/>
            <person name="Krishnamurthi S."/>
        </authorList>
    </citation>
    <scope>NUCLEOTIDE SEQUENCE [LARGE SCALE GENOMIC DNA]</scope>
    <source>
        <strain evidence="1 2">MTCC 1458</strain>
    </source>
</reference>
<proteinExistence type="predicted"/>
<protein>
    <submittedName>
        <fullName evidence="1">Internalin</fullName>
    </submittedName>
</protein>
<keyword evidence="2" id="KW-1185">Reference proteome</keyword>
<evidence type="ECO:0000313" key="1">
    <source>
        <dbReference type="EMBL" id="KIL75839.1"/>
    </source>
</evidence>
<evidence type="ECO:0000313" key="2">
    <source>
        <dbReference type="Proteomes" id="UP000031982"/>
    </source>
</evidence>
<dbReference type="RefSeq" id="WP_041114438.1">
    <property type="nucleotide sequence ID" value="NZ_JARTHD010000062.1"/>
</dbReference>
<accession>A0ABR5APS1</accession>
<name>A0ABR5APS1_BACBA</name>